<feature type="non-terminal residue" evidence="3">
    <location>
        <position position="141"/>
    </location>
</feature>
<evidence type="ECO:0000256" key="1">
    <source>
        <dbReference type="SAM" id="MobiDB-lite"/>
    </source>
</evidence>
<dbReference type="AlphaFoldDB" id="X1DSU8"/>
<keyword evidence="2" id="KW-0812">Transmembrane</keyword>
<dbReference type="EMBL" id="BART01024008">
    <property type="protein sequence ID" value="GAG99456.1"/>
    <property type="molecule type" value="Genomic_DNA"/>
</dbReference>
<accession>X1DSU8</accession>
<reference evidence="3" key="1">
    <citation type="journal article" date="2014" name="Front. Microbiol.">
        <title>High frequency of phylogenetically diverse reductive dehalogenase-homologous genes in deep subseafloor sedimentary metagenomes.</title>
        <authorList>
            <person name="Kawai M."/>
            <person name="Futagami T."/>
            <person name="Toyoda A."/>
            <person name="Takaki Y."/>
            <person name="Nishi S."/>
            <person name="Hori S."/>
            <person name="Arai W."/>
            <person name="Tsubouchi T."/>
            <person name="Morono Y."/>
            <person name="Uchiyama I."/>
            <person name="Ito T."/>
            <person name="Fujiyama A."/>
            <person name="Inagaki F."/>
            <person name="Takami H."/>
        </authorList>
    </citation>
    <scope>NUCLEOTIDE SEQUENCE</scope>
    <source>
        <strain evidence="3">Expedition CK06-06</strain>
    </source>
</reference>
<protein>
    <submittedName>
        <fullName evidence="3">Uncharacterized protein</fullName>
    </submittedName>
</protein>
<gene>
    <name evidence="3" type="ORF">S01H4_43504</name>
</gene>
<name>X1DSU8_9ZZZZ</name>
<dbReference type="InterPro" id="IPR043504">
    <property type="entry name" value="Peptidase_S1_PA_chymotrypsin"/>
</dbReference>
<keyword evidence="2" id="KW-1133">Transmembrane helix</keyword>
<organism evidence="3">
    <name type="scientific">marine sediment metagenome</name>
    <dbReference type="NCBI Taxonomy" id="412755"/>
    <lineage>
        <taxon>unclassified sequences</taxon>
        <taxon>metagenomes</taxon>
        <taxon>ecological metagenomes</taxon>
    </lineage>
</organism>
<feature type="transmembrane region" description="Helical" evidence="2">
    <location>
        <begin position="12"/>
        <end position="39"/>
    </location>
</feature>
<proteinExistence type="predicted"/>
<keyword evidence="2" id="KW-0472">Membrane</keyword>
<evidence type="ECO:0000256" key="2">
    <source>
        <dbReference type="SAM" id="Phobius"/>
    </source>
</evidence>
<dbReference type="Gene3D" id="2.40.10.10">
    <property type="entry name" value="Trypsin-like serine proteases"/>
    <property type="match status" value="1"/>
</dbReference>
<comment type="caution">
    <text evidence="3">The sequence shown here is derived from an EMBL/GenBank/DDBJ whole genome shotgun (WGS) entry which is preliminary data.</text>
</comment>
<feature type="region of interest" description="Disordered" evidence="1">
    <location>
        <begin position="52"/>
        <end position="76"/>
    </location>
</feature>
<sequence length="141" mass="15423">MSENNGFKSFFIRGLIIIMTAIVFLFMGGALTLGILSVINKVSPSDLLKGNITGEEQVTPEQKTQEDELVEEEAGAAGLDEKREGRELLLEEFDKAINEVVEGITPSVVNIRVTIKVQDIFGQIQEEEGIGSGVIYTEDGY</sequence>
<evidence type="ECO:0000313" key="3">
    <source>
        <dbReference type="EMBL" id="GAG99456.1"/>
    </source>
</evidence>